<accession>A0A835PAC2</accession>
<evidence type="ECO:0000256" key="4">
    <source>
        <dbReference type="ARBA" id="ARBA00022692"/>
    </source>
</evidence>
<protein>
    <recommendedName>
        <fullName evidence="8">Glycerol-3-phosphate acyltransferase RAM2/GPAT1-8 HAD-like domain-containing protein</fullName>
    </recommendedName>
</protein>
<gene>
    <name evidence="9" type="ORF">HPP92_027830</name>
</gene>
<comment type="caution">
    <text evidence="9">The sequence shown here is derived from an EMBL/GenBank/DDBJ whole genome shotgun (WGS) entry which is preliminary data.</text>
</comment>
<dbReference type="InterPro" id="IPR056462">
    <property type="entry name" value="HAD_RAM2/GPAT1-8"/>
</dbReference>
<dbReference type="PANTHER" id="PTHR15486">
    <property type="entry name" value="ANCIENT UBIQUITOUS PROTEIN"/>
    <property type="match status" value="1"/>
</dbReference>
<dbReference type="GO" id="GO:0016740">
    <property type="term" value="F:transferase activity"/>
    <property type="evidence" value="ECO:0007669"/>
    <property type="project" value="UniProtKB-KW"/>
</dbReference>
<dbReference type="GO" id="GO:0016020">
    <property type="term" value="C:membrane"/>
    <property type="evidence" value="ECO:0007669"/>
    <property type="project" value="UniProtKB-SubCell"/>
</dbReference>
<dbReference type="PANTHER" id="PTHR15486:SF96">
    <property type="entry name" value="LIPID DROPLET-REGULATING VLDL ASSEMBLY FACTOR AUP1"/>
    <property type="match status" value="1"/>
</dbReference>
<evidence type="ECO:0000313" key="10">
    <source>
        <dbReference type="Proteomes" id="UP000639772"/>
    </source>
</evidence>
<keyword evidence="3" id="KW-0808">Transferase</keyword>
<comment type="subcellular location">
    <subcellularLocation>
        <location evidence="1">Membrane</location>
    </subcellularLocation>
</comment>
<dbReference type="Pfam" id="PF23270">
    <property type="entry name" value="HAD_RAM2_N"/>
    <property type="match status" value="1"/>
</dbReference>
<dbReference type="AlphaFoldDB" id="A0A835PAC2"/>
<dbReference type="OrthoDB" id="1671079at2759"/>
<dbReference type="Proteomes" id="UP000639772">
    <property type="component" value="Unassembled WGS sequence"/>
</dbReference>
<dbReference type="EMBL" id="JADCNM010000308">
    <property type="protein sequence ID" value="KAG0448441.1"/>
    <property type="molecule type" value="Genomic_DNA"/>
</dbReference>
<keyword evidence="6" id="KW-0472">Membrane</keyword>
<organism evidence="9 10">
    <name type="scientific">Vanilla planifolia</name>
    <name type="common">Vanilla</name>
    <dbReference type="NCBI Taxonomy" id="51239"/>
    <lineage>
        <taxon>Eukaryota</taxon>
        <taxon>Viridiplantae</taxon>
        <taxon>Streptophyta</taxon>
        <taxon>Embryophyta</taxon>
        <taxon>Tracheophyta</taxon>
        <taxon>Spermatophyta</taxon>
        <taxon>Magnoliopsida</taxon>
        <taxon>Liliopsida</taxon>
        <taxon>Asparagales</taxon>
        <taxon>Orchidaceae</taxon>
        <taxon>Vanilloideae</taxon>
        <taxon>Vanilleae</taxon>
        <taxon>Vanilla</taxon>
    </lineage>
</organism>
<feature type="region of interest" description="Disordered" evidence="7">
    <location>
        <begin position="76"/>
        <end position="95"/>
    </location>
</feature>
<proteinExistence type="inferred from homology"/>
<keyword evidence="5" id="KW-1133">Transmembrane helix</keyword>
<comment type="similarity">
    <text evidence="2">Belongs to the GPAT/DAPAT family.</text>
</comment>
<sequence length="152" mass="16283">MAEKSEPFFFPTISSCSSDNRETHTVVTDLDGGLLLEESSFPTLLSLPSRPEASSASSSSFSSPLSPSFSATFFPSPPASASSSLPPLPASNSRASTRWRSRCFKVLRLEVRADAWRVFSACGRRGVVTASPRVMVEPFARDYLGADVVVGS</sequence>
<evidence type="ECO:0000256" key="5">
    <source>
        <dbReference type="ARBA" id="ARBA00022989"/>
    </source>
</evidence>
<evidence type="ECO:0000259" key="8">
    <source>
        <dbReference type="Pfam" id="PF23270"/>
    </source>
</evidence>
<evidence type="ECO:0000256" key="1">
    <source>
        <dbReference type="ARBA" id="ARBA00004370"/>
    </source>
</evidence>
<evidence type="ECO:0000256" key="7">
    <source>
        <dbReference type="SAM" id="MobiDB-lite"/>
    </source>
</evidence>
<evidence type="ECO:0000256" key="3">
    <source>
        <dbReference type="ARBA" id="ARBA00022679"/>
    </source>
</evidence>
<feature type="domain" description="Glycerol-3-phosphate acyltransferase RAM2/GPAT1-8 HAD-like" evidence="8">
    <location>
        <begin position="106"/>
        <end position="152"/>
    </location>
</feature>
<evidence type="ECO:0000313" key="9">
    <source>
        <dbReference type="EMBL" id="KAG0448441.1"/>
    </source>
</evidence>
<reference evidence="9 10" key="1">
    <citation type="journal article" date="2020" name="Nat. Food">
        <title>A phased Vanilla planifolia genome enables genetic improvement of flavour and production.</title>
        <authorList>
            <person name="Hasing T."/>
            <person name="Tang H."/>
            <person name="Brym M."/>
            <person name="Khazi F."/>
            <person name="Huang T."/>
            <person name="Chambers A.H."/>
        </authorList>
    </citation>
    <scope>NUCLEOTIDE SEQUENCE [LARGE SCALE GENOMIC DNA]</scope>
    <source>
        <tissue evidence="9">Leaf</tissue>
    </source>
</reference>
<evidence type="ECO:0000256" key="2">
    <source>
        <dbReference type="ARBA" id="ARBA00007937"/>
    </source>
</evidence>
<feature type="region of interest" description="Disordered" evidence="7">
    <location>
        <begin position="47"/>
        <end position="68"/>
    </location>
</feature>
<keyword evidence="4" id="KW-0812">Transmembrane</keyword>
<name>A0A835PAC2_VANPL</name>
<evidence type="ECO:0000256" key="6">
    <source>
        <dbReference type="ARBA" id="ARBA00023136"/>
    </source>
</evidence>